<dbReference type="EMBL" id="GBXM01025550">
    <property type="protein sequence ID" value="JAH83027.1"/>
    <property type="molecule type" value="Transcribed_RNA"/>
</dbReference>
<name>A0A0E9UV66_ANGAN</name>
<protein>
    <submittedName>
        <fullName evidence="1">Uncharacterized protein</fullName>
    </submittedName>
</protein>
<proteinExistence type="predicted"/>
<sequence>MMTTDQSSVCTAALVTSHIFPLTYHLPHTRYGWTATVSPPFLLLPSST</sequence>
<evidence type="ECO:0000313" key="1">
    <source>
        <dbReference type="EMBL" id="JAH68833.1"/>
    </source>
</evidence>
<accession>A0A0E9UV66</accession>
<dbReference type="EMBL" id="GBXM01039744">
    <property type="protein sequence ID" value="JAH68833.1"/>
    <property type="molecule type" value="Transcribed_RNA"/>
</dbReference>
<reference evidence="1" key="1">
    <citation type="submission" date="2014-11" db="EMBL/GenBank/DDBJ databases">
        <authorList>
            <person name="Amaro Gonzalez C."/>
        </authorList>
    </citation>
    <scope>NUCLEOTIDE SEQUENCE</scope>
</reference>
<reference evidence="1" key="2">
    <citation type="journal article" date="2015" name="Fish Shellfish Immunol.">
        <title>Early steps in the European eel (Anguilla anguilla)-Vibrio vulnificus interaction in the gills: Role of the RtxA13 toxin.</title>
        <authorList>
            <person name="Callol A."/>
            <person name="Pajuelo D."/>
            <person name="Ebbesson L."/>
            <person name="Teles M."/>
            <person name="MacKenzie S."/>
            <person name="Amaro C."/>
        </authorList>
    </citation>
    <scope>NUCLEOTIDE SEQUENCE</scope>
</reference>
<dbReference type="AlphaFoldDB" id="A0A0E9UV66"/>
<organism evidence="1">
    <name type="scientific">Anguilla anguilla</name>
    <name type="common">European freshwater eel</name>
    <name type="synonym">Muraena anguilla</name>
    <dbReference type="NCBI Taxonomy" id="7936"/>
    <lineage>
        <taxon>Eukaryota</taxon>
        <taxon>Metazoa</taxon>
        <taxon>Chordata</taxon>
        <taxon>Craniata</taxon>
        <taxon>Vertebrata</taxon>
        <taxon>Euteleostomi</taxon>
        <taxon>Actinopterygii</taxon>
        <taxon>Neopterygii</taxon>
        <taxon>Teleostei</taxon>
        <taxon>Anguilliformes</taxon>
        <taxon>Anguillidae</taxon>
        <taxon>Anguilla</taxon>
    </lineage>
</organism>